<dbReference type="PANTHER" id="PTHR12147:SF26">
    <property type="entry name" value="PEPTIDASE M28 DOMAIN-CONTAINING PROTEIN"/>
    <property type="match status" value="1"/>
</dbReference>
<evidence type="ECO:0000259" key="2">
    <source>
        <dbReference type="Pfam" id="PF04389"/>
    </source>
</evidence>
<sequence length="417" mass="44045">MKVPDAEIPVPDPWPDLEALCRLPHRGTATPEEGRAARWLAAVLQERGYEVDVQPFTAPRHTLYLGPGWIGLGLAALALGGARWSGPAWGYAVMAAVAVLALLPLVGELALWPAGSRLSLGVVVPRGRSQNVVARLPRHGAPRGDAVAGPPLHVVVTAHYDTQWGSWLFAPRFLPFLQAFFVAGYAAFAAVPVLLAARALGAAPAAPLAAAGALAAAVAGFLLVSWLAGRPVNGANDNGSGVAVALALARRWAQAPLPGIELTVALTGAEETGMRGMAALLDHPWFPRHAPRGVVVVNVDNVGAGRLHYLTAEGMLRPVRYDRWLVERARELAAALPAGMLTPGPRPLLPTDALVPAARGIPAITFLGAGPRGRIPHYHWHTDRLEHVDRAHLVQVAGVLWSYLEHLARAASRPPAA</sequence>
<organism evidence="3 4">
    <name type="scientific">Thermaerobacter marianensis (strain ATCC 700841 / DSM 12885 / JCM 10246 / 7p75a)</name>
    <dbReference type="NCBI Taxonomy" id="644966"/>
    <lineage>
        <taxon>Bacteria</taxon>
        <taxon>Bacillati</taxon>
        <taxon>Bacillota</taxon>
        <taxon>Clostridia</taxon>
        <taxon>Eubacteriales</taxon>
        <taxon>Clostridiales Family XVII. Incertae Sedis</taxon>
        <taxon>Thermaerobacter</taxon>
    </lineage>
</organism>
<reference evidence="3 4" key="1">
    <citation type="journal article" date="2010" name="Stand. Genomic Sci.">
        <title>Complete genome sequence of Thermaerobacter marianensis type strain (7p75a).</title>
        <authorList>
            <person name="Han C."/>
            <person name="Gu W."/>
            <person name="Zhang X."/>
            <person name="Lapidus A."/>
            <person name="Nolan M."/>
            <person name="Copeland A."/>
            <person name="Lucas S."/>
            <person name="Del Rio T.G."/>
            <person name="Tice H."/>
            <person name="Cheng J.F."/>
            <person name="Tapia R."/>
            <person name="Goodwin L."/>
            <person name="Pitluck S."/>
            <person name="Pagani I."/>
            <person name="Ivanova N."/>
            <person name="Mavromatis K."/>
            <person name="Mikhailova N."/>
            <person name="Pati A."/>
            <person name="Chen A."/>
            <person name="Palaniappan K."/>
            <person name="Land M."/>
            <person name="Hauser L."/>
            <person name="Chang Y.J."/>
            <person name="Jeffries C.D."/>
            <person name="Schneider S."/>
            <person name="Rohde M."/>
            <person name="Goker M."/>
            <person name="Pukall R."/>
            <person name="Woyke T."/>
            <person name="Bristow J."/>
            <person name="Eisen J.A."/>
            <person name="Markowitz V."/>
            <person name="Hugenholtz P."/>
            <person name="Kyrpides N.C."/>
            <person name="Klenk H.P."/>
            <person name="Detter J.C."/>
        </authorList>
    </citation>
    <scope>NUCLEOTIDE SEQUENCE [LARGE SCALE GENOMIC DNA]</scope>
    <source>
        <strain evidence="4">ATCC 700841 / DSM 12885 / JCM 10246 / 7p75a</strain>
    </source>
</reference>
<dbReference type="OrthoDB" id="1726450at2"/>
<feature type="transmembrane region" description="Helical" evidence="1">
    <location>
        <begin position="176"/>
        <end position="196"/>
    </location>
</feature>
<reference evidence="4" key="2">
    <citation type="journal article" date="2010" name="Stand. Genomic Sci.">
        <title>Complete genome sequence of Thermaerobacter marianensis type strain (7p75aT).</title>
        <authorList>
            <person name="Han C."/>
            <person name="Gu W."/>
            <person name="Zhang X."/>
            <person name="Lapidus A."/>
            <person name="Nolan M."/>
            <person name="Copeland A."/>
            <person name="Lucas S."/>
            <person name="Glavina Del Rio T."/>
            <person name="Tice H."/>
            <person name="Cheng J."/>
            <person name="Tapia R."/>
            <person name="Goodwin L."/>
            <person name="Pitluck S."/>
            <person name="Pagani I."/>
            <person name="Ivanova N."/>
            <person name="Mavromatis K."/>
            <person name="Mikhailova N."/>
            <person name="Pati A."/>
            <person name="Chen A."/>
            <person name="Palaniappan K."/>
            <person name="Land M."/>
            <person name="Hauser L."/>
            <person name="Chang Y."/>
            <person name="Jeffries C."/>
            <person name="Schneider S."/>
            <person name="Rohde M."/>
            <person name="Goker M."/>
            <person name="Pukall R."/>
            <person name="Woyke T."/>
            <person name="Bristow J."/>
            <person name="Eisen J."/>
            <person name="Markowitz V."/>
            <person name="Hugenholtz P."/>
            <person name="Kyrpides N."/>
            <person name="Klenk H."/>
            <person name="Detter J."/>
        </authorList>
    </citation>
    <scope>NUCLEOTIDE SEQUENCE [LARGE SCALE GENOMIC DNA]</scope>
    <source>
        <strain evidence="4">ATCC 700841 / DSM 12885 / JCM 10246 / 7p75a</strain>
    </source>
</reference>
<dbReference type="eggNOG" id="COG2234">
    <property type="taxonomic scope" value="Bacteria"/>
</dbReference>
<dbReference type="GO" id="GO:0006508">
    <property type="term" value="P:proteolysis"/>
    <property type="evidence" value="ECO:0007669"/>
    <property type="project" value="InterPro"/>
</dbReference>
<evidence type="ECO:0000313" key="4">
    <source>
        <dbReference type="Proteomes" id="UP000008915"/>
    </source>
</evidence>
<gene>
    <name evidence="3" type="ordered locus">Tmar_0450</name>
</gene>
<dbReference type="EMBL" id="CP002344">
    <property type="protein sequence ID" value="ADU50571.1"/>
    <property type="molecule type" value="Genomic_DNA"/>
</dbReference>
<dbReference type="Proteomes" id="UP000008915">
    <property type="component" value="Chromosome"/>
</dbReference>
<dbReference type="Gene3D" id="3.40.630.10">
    <property type="entry name" value="Zn peptidases"/>
    <property type="match status" value="1"/>
</dbReference>
<accession>E6SGM5</accession>
<feature type="transmembrane region" description="Helical" evidence="1">
    <location>
        <begin position="208"/>
        <end position="228"/>
    </location>
</feature>
<feature type="domain" description="Peptidase M28" evidence="2">
    <location>
        <begin position="233"/>
        <end position="401"/>
    </location>
</feature>
<keyword evidence="4" id="KW-1185">Reference proteome</keyword>
<dbReference type="Pfam" id="PF04389">
    <property type="entry name" value="Peptidase_M28"/>
    <property type="match status" value="1"/>
</dbReference>
<dbReference type="AlphaFoldDB" id="E6SGM5"/>
<feature type="transmembrane region" description="Helical" evidence="1">
    <location>
        <begin position="63"/>
        <end position="82"/>
    </location>
</feature>
<evidence type="ECO:0000313" key="3">
    <source>
        <dbReference type="EMBL" id="ADU50571.1"/>
    </source>
</evidence>
<dbReference type="SUPFAM" id="SSF53187">
    <property type="entry name" value="Zn-dependent exopeptidases"/>
    <property type="match status" value="1"/>
</dbReference>
<keyword evidence="1" id="KW-0472">Membrane</keyword>
<proteinExistence type="predicted"/>
<feature type="transmembrane region" description="Helical" evidence="1">
    <location>
        <begin position="89"/>
        <end position="112"/>
    </location>
</feature>
<dbReference type="GO" id="GO:0008235">
    <property type="term" value="F:metalloexopeptidase activity"/>
    <property type="evidence" value="ECO:0007669"/>
    <property type="project" value="InterPro"/>
</dbReference>
<dbReference type="PANTHER" id="PTHR12147">
    <property type="entry name" value="METALLOPEPTIDASE M28 FAMILY MEMBER"/>
    <property type="match status" value="1"/>
</dbReference>
<protein>
    <submittedName>
        <fullName evidence="3">Peptidase M28</fullName>
    </submittedName>
</protein>
<dbReference type="HOGENOM" id="CLU_047405_0_0_9"/>
<dbReference type="InterPro" id="IPR007484">
    <property type="entry name" value="Peptidase_M28"/>
</dbReference>
<dbReference type="STRING" id="644966.Tmar_0450"/>
<dbReference type="InterPro" id="IPR045175">
    <property type="entry name" value="M28_fam"/>
</dbReference>
<dbReference type="KEGG" id="tmr:Tmar_0450"/>
<dbReference type="RefSeq" id="WP_013494876.1">
    <property type="nucleotide sequence ID" value="NC_014831.1"/>
</dbReference>
<keyword evidence="1" id="KW-1133">Transmembrane helix</keyword>
<evidence type="ECO:0000256" key="1">
    <source>
        <dbReference type="SAM" id="Phobius"/>
    </source>
</evidence>
<name>E6SGM5_THEM7</name>
<keyword evidence="1" id="KW-0812">Transmembrane</keyword>